<dbReference type="GO" id="GO:0006313">
    <property type="term" value="P:DNA transposition"/>
    <property type="evidence" value="ECO:0007669"/>
    <property type="project" value="UniProtKB-UniRule"/>
</dbReference>
<dbReference type="CDD" id="cd00798">
    <property type="entry name" value="INT_XerDC_C"/>
    <property type="match status" value="1"/>
</dbReference>
<dbReference type="InterPro" id="IPR002104">
    <property type="entry name" value="Integrase_catalytic"/>
</dbReference>
<dbReference type="GO" id="GO:0051301">
    <property type="term" value="P:cell division"/>
    <property type="evidence" value="ECO:0007669"/>
    <property type="project" value="UniProtKB-KW"/>
</dbReference>
<evidence type="ECO:0000256" key="3">
    <source>
        <dbReference type="ARBA" id="ARBA00022618"/>
    </source>
</evidence>
<dbReference type="InterPro" id="IPR011010">
    <property type="entry name" value="DNA_brk_join_enz"/>
</dbReference>
<evidence type="ECO:0000256" key="4">
    <source>
        <dbReference type="ARBA" id="ARBA00022829"/>
    </source>
</evidence>
<keyword evidence="2 9" id="KW-0963">Cytoplasm</keyword>
<comment type="function">
    <text evidence="9">Site-specific tyrosine recombinase, which acts by catalyzing the cutting and rejoining of the recombining DNA molecules. The XerC-XerD complex is essential to convert dimers of the bacterial chromosome into monomers to permit their segregation at cell division. It also contributes to the segregational stability of plasmids.</text>
</comment>
<evidence type="ECO:0000256" key="1">
    <source>
        <dbReference type="ARBA" id="ARBA00004496"/>
    </source>
</evidence>
<sequence>MSPERRTTLTRLVGDYLDHLVVERGLSTHTVAAYRRDLERYRDFVGRRGVEDPRAIDTALVNAYAVSLREGVPADGAPDVDEPSDANEPSDADAVAAAPRWRHPPLAEASTARALVAVRNLHRFAAEEGVVEENVAAAVRPPRAARRLPKALGVDQVQRLLDAPGQDDPLALRDRALLELLYGTGGRISEIVALDVDELSGLLTHPDAVDGLRVLGKGSKERIVPLGRYAKRAVTDYLVRARPGLAARGSGSPALLLNARGGRLSRQSAWSVLQARADQAGLGVAISPHTLRHSFATHLLDGGADVRVVQELLGHASVTTTQIYTLVTVDHLREVYLTAHPRAR</sequence>
<reference evidence="13 14" key="1">
    <citation type="submission" date="2020-07" db="EMBL/GenBank/DDBJ databases">
        <title>Sequencing the genomes of 1000 actinobacteria strains.</title>
        <authorList>
            <person name="Klenk H.-P."/>
        </authorList>
    </citation>
    <scope>NUCLEOTIDE SEQUENCE [LARGE SCALE GENOMIC DNA]</scope>
    <source>
        <strain evidence="13 14">DSM 100723</strain>
    </source>
</reference>
<dbReference type="PANTHER" id="PTHR30349">
    <property type="entry name" value="PHAGE INTEGRASE-RELATED"/>
    <property type="match status" value="1"/>
</dbReference>
<gene>
    <name evidence="9" type="primary">xerC</name>
    <name evidence="13" type="ORF">FHX74_002891</name>
</gene>
<dbReference type="Proteomes" id="UP000523079">
    <property type="component" value="Unassembled WGS sequence"/>
</dbReference>
<dbReference type="PROSITE" id="PS51898">
    <property type="entry name" value="TYR_RECOMBINASE"/>
    <property type="match status" value="1"/>
</dbReference>
<dbReference type="PANTHER" id="PTHR30349:SF81">
    <property type="entry name" value="TYROSINE RECOMBINASE XERC"/>
    <property type="match status" value="1"/>
</dbReference>
<dbReference type="InterPro" id="IPR023009">
    <property type="entry name" value="Tyrosine_recombinase_XerC/XerD"/>
</dbReference>
<evidence type="ECO:0000256" key="9">
    <source>
        <dbReference type="HAMAP-Rule" id="MF_01808"/>
    </source>
</evidence>
<keyword evidence="8 9" id="KW-0131">Cell cycle</keyword>
<feature type="active site" evidence="9">
    <location>
        <position position="315"/>
    </location>
</feature>
<comment type="caution">
    <text evidence="13">The sequence shown here is derived from an EMBL/GenBank/DDBJ whole genome shotgun (WGS) entry which is preliminary data.</text>
</comment>
<dbReference type="HAMAP" id="MF_01808">
    <property type="entry name" value="Recomb_XerC_XerD"/>
    <property type="match status" value="1"/>
</dbReference>
<comment type="subunit">
    <text evidence="9">Forms a cyclic heterotetrameric complex composed of two molecules of XerC and two molecules of XerD.</text>
</comment>
<dbReference type="InterPro" id="IPR013762">
    <property type="entry name" value="Integrase-like_cat_sf"/>
</dbReference>
<dbReference type="InterPro" id="IPR010998">
    <property type="entry name" value="Integrase_recombinase_N"/>
</dbReference>
<keyword evidence="5 9" id="KW-0229">DNA integration</keyword>
<keyword evidence="4 9" id="KW-0159">Chromosome partition</keyword>
<dbReference type="PROSITE" id="PS51900">
    <property type="entry name" value="CB"/>
    <property type="match status" value="1"/>
</dbReference>
<evidence type="ECO:0000259" key="11">
    <source>
        <dbReference type="PROSITE" id="PS51898"/>
    </source>
</evidence>
<feature type="compositionally biased region" description="Acidic residues" evidence="10">
    <location>
        <begin position="78"/>
        <end position="91"/>
    </location>
</feature>
<dbReference type="SUPFAM" id="SSF56349">
    <property type="entry name" value="DNA breaking-rejoining enzymes"/>
    <property type="match status" value="1"/>
</dbReference>
<dbReference type="Pfam" id="PF02899">
    <property type="entry name" value="Phage_int_SAM_1"/>
    <property type="match status" value="1"/>
</dbReference>
<dbReference type="Gene3D" id="1.10.150.130">
    <property type="match status" value="1"/>
</dbReference>
<keyword evidence="3 9" id="KW-0132">Cell division</keyword>
<protein>
    <recommendedName>
        <fullName evidence="9">Tyrosine recombinase XerC</fullName>
    </recommendedName>
</protein>
<feature type="active site" evidence="9">
    <location>
        <position position="292"/>
    </location>
</feature>
<dbReference type="GO" id="GO:0009037">
    <property type="term" value="F:tyrosine-based site-specific recombinase activity"/>
    <property type="evidence" value="ECO:0007669"/>
    <property type="project" value="UniProtKB-UniRule"/>
</dbReference>
<evidence type="ECO:0000256" key="8">
    <source>
        <dbReference type="ARBA" id="ARBA00023306"/>
    </source>
</evidence>
<name>A0A7W3IU21_9ACTN</name>
<dbReference type="InterPro" id="IPR044068">
    <property type="entry name" value="CB"/>
</dbReference>
<dbReference type="GO" id="GO:0005737">
    <property type="term" value="C:cytoplasm"/>
    <property type="evidence" value="ECO:0007669"/>
    <property type="project" value="UniProtKB-SubCell"/>
</dbReference>
<feature type="active site" evidence="9">
    <location>
        <position position="187"/>
    </location>
</feature>
<comment type="similarity">
    <text evidence="9">Belongs to the 'phage' integrase family. XerC subfamily.</text>
</comment>
<evidence type="ECO:0000256" key="10">
    <source>
        <dbReference type="SAM" id="MobiDB-lite"/>
    </source>
</evidence>
<keyword evidence="14" id="KW-1185">Reference proteome</keyword>
<dbReference type="Gene3D" id="1.10.443.10">
    <property type="entry name" value="Intergrase catalytic core"/>
    <property type="match status" value="1"/>
</dbReference>
<accession>A0A7W3IU21</accession>
<feature type="active site" evidence="9">
    <location>
        <position position="289"/>
    </location>
</feature>
<evidence type="ECO:0000256" key="2">
    <source>
        <dbReference type="ARBA" id="ARBA00022490"/>
    </source>
</evidence>
<dbReference type="Pfam" id="PF00589">
    <property type="entry name" value="Phage_integrase"/>
    <property type="match status" value="1"/>
</dbReference>
<feature type="active site" evidence="9">
    <location>
        <position position="217"/>
    </location>
</feature>
<feature type="domain" description="Core-binding (CB)" evidence="12">
    <location>
        <begin position="7"/>
        <end position="126"/>
    </location>
</feature>
<dbReference type="SUPFAM" id="SSF47823">
    <property type="entry name" value="lambda integrase-like, N-terminal domain"/>
    <property type="match status" value="1"/>
</dbReference>
<dbReference type="AlphaFoldDB" id="A0A7W3IU21"/>
<proteinExistence type="inferred from homology"/>
<dbReference type="GO" id="GO:0003677">
    <property type="term" value="F:DNA binding"/>
    <property type="evidence" value="ECO:0007669"/>
    <property type="project" value="UniProtKB-UniRule"/>
</dbReference>
<evidence type="ECO:0000256" key="7">
    <source>
        <dbReference type="ARBA" id="ARBA00023172"/>
    </source>
</evidence>
<evidence type="ECO:0000256" key="6">
    <source>
        <dbReference type="ARBA" id="ARBA00023125"/>
    </source>
</evidence>
<evidence type="ECO:0000256" key="5">
    <source>
        <dbReference type="ARBA" id="ARBA00022908"/>
    </source>
</evidence>
<comment type="subcellular location">
    <subcellularLocation>
        <location evidence="1 9">Cytoplasm</location>
    </subcellularLocation>
</comment>
<evidence type="ECO:0000313" key="14">
    <source>
        <dbReference type="Proteomes" id="UP000523079"/>
    </source>
</evidence>
<feature type="region of interest" description="Disordered" evidence="10">
    <location>
        <begin position="72"/>
        <end position="95"/>
    </location>
</feature>
<keyword evidence="6 9" id="KW-0238">DNA-binding</keyword>
<feature type="domain" description="Tyr recombinase" evidence="11">
    <location>
        <begin position="147"/>
        <end position="337"/>
    </location>
</feature>
<dbReference type="RefSeq" id="WP_328823831.1">
    <property type="nucleotide sequence ID" value="NZ_JACGWT010000004.1"/>
</dbReference>
<dbReference type="GO" id="GO:0007059">
    <property type="term" value="P:chromosome segregation"/>
    <property type="evidence" value="ECO:0007669"/>
    <property type="project" value="UniProtKB-UniRule"/>
</dbReference>
<evidence type="ECO:0000313" key="13">
    <source>
        <dbReference type="EMBL" id="MBA8795263.1"/>
    </source>
</evidence>
<dbReference type="InterPro" id="IPR050090">
    <property type="entry name" value="Tyrosine_recombinase_XerCD"/>
</dbReference>
<feature type="active site" description="O-(3'-phospho-DNA)-tyrosine intermediate" evidence="9">
    <location>
        <position position="324"/>
    </location>
</feature>
<keyword evidence="7 9" id="KW-0233">DNA recombination</keyword>
<dbReference type="InterPro" id="IPR004107">
    <property type="entry name" value="Integrase_SAM-like_N"/>
</dbReference>
<dbReference type="NCBIfam" id="NF001399">
    <property type="entry name" value="PRK00283.1"/>
    <property type="match status" value="1"/>
</dbReference>
<dbReference type="EMBL" id="JACGWT010000004">
    <property type="protein sequence ID" value="MBA8795263.1"/>
    <property type="molecule type" value="Genomic_DNA"/>
</dbReference>
<organism evidence="13 14">
    <name type="scientific">Microlunatus kandeliicorticis</name>
    <dbReference type="NCBI Taxonomy" id="1759536"/>
    <lineage>
        <taxon>Bacteria</taxon>
        <taxon>Bacillati</taxon>
        <taxon>Actinomycetota</taxon>
        <taxon>Actinomycetes</taxon>
        <taxon>Propionibacteriales</taxon>
        <taxon>Propionibacteriaceae</taxon>
        <taxon>Microlunatus</taxon>
    </lineage>
</organism>
<evidence type="ECO:0000259" key="12">
    <source>
        <dbReference type="PROSITE" id="PS51900"/>
    </source>
</evidence>